<sequence length="413" mass="47420">MRRSTITSVVKWGLVGLVTTQIAVVATLMGVHHWRRKVRPRRARFPRTAPVELPVGDNGNTATVYTYGEDLFQDMIAAIRGARRRVLFESYIIKDDRVGREFKRELIDAAERGVEVYVVYDGFANLVVPRSFFRFPPSVHVVRYPAFRPGVLLLNIRKSGRDHRKILTVDGEVGFVGGYNVGSLYATEWRDTHLRVSGSAVWALENAFSDFWNMNRLPHQPELEGLGESDWDAHFRVHRNVPELLIYPIRAMFLEAIDRAKDRVLFTQAYFMPDREFQRVLVDAAERGVEVDILLPEESNHVVADWISRSQYAVLLRGGVRLWLYQNAMVHAKTATVDGKWSTIGTANVDRLSLTGNYEINVEIFDETVAKHMEEIFANDLTNCRELTREEWQHRPLAAKLGECLLAPWRPFL</sequence>
<protein>
    <submittedName>
        <fullName evidence="3">Cardiolipin synthase B</fullName>
    </submittedName>
</protein>
<comment type="caution">
    <text evidence="3">The sequence shown here is derived from an EMBL/GenBank/DDBJ whole genome shotgun (WGS) entry which is preliminary data.</text>
</comment>
<keyword evidence="4" id="KW-1185">Reference proteome</keyword>
<dbReference type="InterPro" id="IPR025202">
    <property type="entry name" value="PLD-like_dom"/>
</dbReference>
<evidence type="ECO:0000259" key="2">
    <source>
        <dbReference type="PROSITE" id="PS50035"/>
    </source>
</evidence>
<dbReference type="InterPro" id="IPR001736">
    <property type="entry name" value="PLipase_D/transphosphatidylase"/>
</dbReference>
<evidence type="ECO:0000256" key="1">
    <source>
        <dbReference type="SAM" id="Phobius"/>
    </source>
</evidence>
<dbReference type="GO" id="GO:0032049">
    <property type="term" value="P:cardiolipin biosynthetic process"/>
    <property type="evidence" value="ECO:0007669"/>
    <property type="project" value="UniProtKB-ARBA"/>
</dbReference>
<dbReference type="PANTHER" id="PTHR21248:SF22">
    <property type="entry name" value="PHOSPHOLIPASE D"/>
    <property type="match status" value="1"/>
</dbReference>
<dbReference type="CDD" id="cd09159">
    <property type="entry name" value="PLDc_ybhO_like_2"/>
    <property type="match status" value="1"/>
</dbReference>
<dbReference type="GO" id="GO:0030572">
    <property type="term" value="F:phosphatidyltransferase activity"/>
    <property type="evidence" value="ECO:0007669"/>
    <property type="project" value="UniProtKB-ARBA"/>
</dbReference>
<evidence type="ECO:0000313" key="3">
    <source>
        <dbReference type="EMBL" id="OOC55621.1"/>
    </source>
</evidence>
<dbReference type="AlphaFoldDB" id="A0A1V3C4A5"/>
<dbReference type="PANTHER" id="PTHR21248">
    <property type="entry name" value="CARDIOLIPIN SYNTHASE"/>
    <property type="match status" value="1"/>
</dbReference>
<organism evidence="3 4">
    <name type="scientific">Nocardiopsis sinuspersici</name>
    <dbReference type="NCBI Taxonomy" id="501010"/>
    <lineage>
        <taxon>Bacteria</taxon>
        <taxon>Bacillati</taxon>
        <taxon>Actinomycetota</taxon>
        <taxon>Actinomycetes</taxon>
        <taxon>Streptosporangiales</taxon>
        <taxon>Nocardiopsidaceae</taxon>
        <taxon>Nocardiopsis</taxon>
    </lineage>
</organism>
<gene>
    <name evidence="3" type="ORF">NOSIN_18810</name>
</gene>
<keyword evidence="1" id="KW-0812">Transmembrane</keyword>
<dbReference type="EMBL" id="MCOK01000001">
    <property type="protein sequence ID" value="OOC55621.1"/>
    <property type="molecule type" value="Genomic_DNA"/>
</dbReference>
<feature type="transmembrane region" description="Helical" evidence="1">
    <location>
        <begin position="12"/>
        <end position="34"/>
    </location>
</feature>
<dbReference type="RefSeq" id="WP_077692050.1">
    <property type="nucleotide sequence ID" value="NZ_MCOK01000001.1"/>
</dbReference>
<evidence type="ECO:0000313" key="4">
    <source>
        <dbReference type="Proteomes" id="UP000189004"/>
    </source>
</evidence>
<dbReference type="PROSITE" id="PS50035">
    <property type="entry name" value="PLD"/>
    <property type="match status" value="2"/>
</dbReference>
<dbReference type="OrthoDB" id="9762009at2"/>
<dbReference type="STRING" id="501010.NOSIN_18810"/>
<reference evidence="4" key="1">
    <citation type="submission" date="2016-08" db="EMBL/GenBank/DDBJ databases">
        <authorList>
            <person name="Tokovenko B."/>
            <person name="Kalinowski J."/>
        </authorList>
    </citation>
    <scope>NUCLEOTIDE SEQUENCE [LARGE SCALE GENOMIC DNA]</scope>
    <source>
        <strain evidence="4">UTMC102</strain>
    </source>
</reference>
<dbReference type="Pfam" id="PF13091">
    <property type="entry name" value="PLDc_2"/>
    <property type="match status" value="2"/>
</dbReference>
<proteinExistence type="predicted"/>
<accession>A0A1V3C4A5</accession>
<keyword evidence="1" id="KW-1133">Transmembrane helix</keyword>
<dbReference type="SUPFAM" id="SSF56024">
    <property type="entry name" value="Phospholipase D/nuclease"/>
    <property type="match status" value="2"/>
</dbReference>
<dbReference type="Proteomes" id="UP000189004">
    <property type="component" value="Unassembled WGS sequence"/>
</dbReference>
<dbReference type="SMART" id="SM00155">
    <property type="entry name" value="PLDc"/>
    <property type="match status" value="2"/>
</dbReference>
<keyword evidence="1" id="KW-0472">Membrane</keyword>
<dbReference type="Gene3D" id="3.30.870.10">
    <property type="entry name" value="Endonuclease Chain A"/>
    <property type="match status" value="2"/>
</dbReference>
<dbReference type="CDD" id="cd09110">
    <property type="entry name" value="PLDc_CLS_1"/>
    <property type="match status" value="1"/>
</dbReference>
<feature type="domain" description="PLD phosphodiesterase" evidence="2">
    <location>
        <begin position="158"/>
        <end position="185"/>
    </location>
</feature>
<feature type="domain" description="PLD phosphodiesterase" evidence="2">
    <location>
        <begin position="326"/>
        <end position="353"/>
    </location>
</feature>
<name>A0A1V3C4A5_9ACTN</name>